<dbReference type="InterPro" id="IPR001579">
    <property type="entry name" value="Glyco_hydro_18_chit_AS"/>
</dbReference>
<evidence type="ECO:0000256" key="2">
    <source>
        <dbReference type="ARBA" id="ARBA00004613"/>
    </source>
</evidence>
<dbReference type="PROSITE" id="PS50941">
    <property type="entry name" value="CHIT_BIND_I_2"/>
    <property type="match status" value="1"/>
</dbReference>
<comment type="caution">
    <text evidence="19">The sequence shown here is derived from an EMBL/GenBank/DDBJ whole genome shotgun (WGS) entry which is preliminary data.</text>
</comment>
<dbReference type="Pfam" id="PF01476">
    <property type="entry name" value="LysM"/>
    <property type="match status" value="2"/>
</dbReference>
<dbReference type="SUPFAM" id="SSF57016">
    <property type="entry name" value="Plant lectins/antimicrobial peptides"/>
    <property type="match status" value="1"/>
</dbReference>
<evidence type="ECO:0000256" key="6">
    <source>
        <dbReference type="ARBA" id="ARBA00022801"/>
    </source>
</evidence>
<dbReference type="InterPro" id="IPR017853">
    <property type="entry name" value="GH"/>
</dbReference>
<dbReference type="PANTHER" id="PTHR47700">
    <property type="entry name" value="V CHITINASE, PUTATIVE (AFU_ORTHOLOGUE AFUA_6G13720)-RELATED"/>
    <property type="match status" value="1"/>
</dbReference>
<comment type="subcellular location">
    <subcellularLocation>
        <location evidence="2">Secreted</location>
    </subcellularLocation>
</comment>
<dbReference type="EC" id="3.2.1.14" evidence="3"/>
<keyword evidence="10 13" id="KW-0326">Glycosidase</keyword>
<keyword evidence="7" id="KW-0146">Chitin degradation</keyword>
<evidence type="ECO:0000256" key="14">
    <source>
        <dbReference type="SAM" id="Coils"/>
    </source>
</evidence>
<keyword evidence="11" id="KW-0624">Polysaccharide degradation</keyword>
<evidence type="ECO:0000256" key="13">
    <source>
        <dbReference type="RuleBase" id="RU000489"/>
    </source>
</evidence>
<feature type="chain" id="PRO_5041460633" description="chitinase" evidence="15">
    <location>
        <begin position="24"/>
        <end position="1246"/>
    </location>
</feature>
<dbReference type="CDD" id="cd00035">
    <property type="entry name" value="ChtBD1"/>
    <property type="match status" value="1"/>
</dbReference>
<comment type="caution">
    <text evidence="12">Lacks conserved residue(s) required for the propagation of feature annotation.</text>
</comment>
<dbReference type="AlphaFoldDB" id="A0AA40C4K5"/>
<evidence type="ECO:0000313" key="20">
    <source>
        <dbReference type="Proteomes" id="UP001174934"/>
    </source>
</evidence>
<feature type="coiled-coil region" evidence="14">
    <location>
        <begin position="841"/>
        <end position="872"/>
    </location>
</feature>
<evidence type="ECO:0000256" key="8">
    <source>
        <dbReference type="ARBA" id="ARBA00023026"/>
    </source>
</evidence>
<feature type="signal peptide" evidence="15">
    <location>
        <begin position="1"/>
        <end position="23"/>
    </location>
</feature>
<dbReference type="InterPro" id="IPR001223">
    <property type="entry name" value="Glyco_hydro18_cat"/>
</dbReference>
<gene>
    <name evidence="19" type="ORF">B0T17DRAFT_493114</name>
</gene>
<dbReference type="InterPro" id="IPR011583">
    <property type="entry name" value="Chitinase_II/V-like_cat"/>
</dbReference>
<evidence type="ECO:0000256" key="11">
    <source>
        <dbReference type="ARBA" id="ARBA00023326"/>
    </source>
</evidence>
<keyword evidence="5 12" id="KW-0147">Chitin-binding</keyword>
<dbReference type="GO" id="GO:0006032">
    <property type="term" value="P:chitin catabolic process"/>
    <property type="evidence" value="ECO:0007669"/>
    <property type="project" value="UniProtKB-KW"/>
</dbReference>
<dbReference type="Pfam" id="PF00187">
    <property type="entry name" value="Chitin_bind_1"/>
    <property type="match status" value="1"/>
</dbReference>
<dbReference type="Gene3D" id="3.30.60.10">
    <property type="entry name" value="Endochitinase-like"/>
    <property type="match status" value="1"/>
</dbReference>
<keyword evidence="20" id="KW-1185">Reference proteome</keyword>
<keyword evidence="14" id="KW-0175">Coiled coil</keyword>
<keyword evidence="4" id="KW-0964">Secreted</keyword>
<keyword evidence="8" id="KW-0843">Virulence</keyword>
<dbReference type="PANTHER" id="PTHR47700:SF2">
    <property type="entry name" value="CHITINASE"/>
    <property type="match status" value="1"/>
</dbReference>
<reference evidence="19" key="1">
    <citation type="submission" date="2023-06" db="EMBL/GenBank/DDBJ databases">
        <title>Genome-scale phylogeny and comparative genomics of the fungal order Sordariales.</title>
        <authorList>
            <consortium name="Lawrence Berkeley National Laboratory"/>
            <person name="Hensen N."/>
            <person name="Bonometti L."/>
            <person name="Westerberg I."/>
            <person name="Brannstrom I.O."/>
            <person name="Guillou S."/>
            <person name="Cros-Aarteil S."/>
            <person name="Calhoun S."/>
            <person name="Haridas S."/>
            <person name="Kuo A."/>
            <person name="Mondo S."/>
            <person name="Pangilinan J."/>
            <person name="Riley R."/>
            <person name="LaButti K."/>
            <person name="Andreopoulos B."/>
            <person name="Lipzen A."/>
            <person name="Chen C."/>
            <person name="Yanf M."/>
            <person name="Daum C."/>
            <person name="Ng V."/>
            <person name="Clum A."/>
            <person name="Steindorff A."/>
            <person name="Ohm R."/>
            <person name="Martin F."/>
            <person name="Silar P."/>
            <person name="Natvig D."/>
            <person name="Lalanne C."/>
            <person name="Gautier V."/>
            <person name="Ament-velasquez S.L."/>
            <person name="Kruys A."/>
            <person name="Hutchinson M.I."/>
            <person name="Powell A.J."/>
            <person name="Barry K."/>
            <person name="Miller A.N."/>
            <person name="Grigoriev I.V."/>
            <person name="Debuchy R."/>
            <person name="Gladieux P."/>
            <person name="Thoren M.H."/>
            <person name="Johannesson H."/>
        </authorList>
    </citation>
    <scope>NUCLEOTIDE SEQUENCE</scope>
    <source>
        <strain evidence="19">SMH3391-2</strain>
    </source>
</reference>
<dbReference type="PROSITE" id="PS01095">
    <property type="entry name" value="GH18_1"/>
    <property type="match status" value="1"/>
</dbReference>
<feature type="domain" description="LysM" evidence="17">
    <location>
        <begin position="352"/>
        <end position="400"/>
    </location>
</feature>
<dbReference type="SUPFAM" id="SSF54106">
    <property type="entry name" value="LysM domain"/>
    <property type="match status" value="2"/>
</dbReference>
<dbReference type="InterPro" id="IPR001002">
    <property type="entry name" value="Chitin-bd_1"/>
</dbReference>
<comment type="catalytic activity">
    <reaction evidence="1">
        <text>Random endo-hydrolysis of N-acetyl-beta-D-glucosaminide (1-&gt;4)-beta-linkages in chitin and chitodextrins.</text>
        <dbReference type="EC" id="3.2.1.14"/>
    </reaction>
</comment>
<dbReference type="Pfam" id="PF00704">
    <property type="entry name" value="Glyco_hydro_18"/>
    <property type="match status" value="1"/>
</dbReference>
<dbReference type="EMBL" id="JAULSR010000003">
    <property type="protein sequence ID" value="KAK0625161.1"/>
    <property type="molecule type" value="Genomic_DNA"/>
</dbReference>
<feature type="disulfide bond" evidence="12">
    <location>
        <begin position="475"/>
        <end position="479"/>
    </location>
</feature>
<evidence type="ECO:0000256" key="9">
    <source>
        <dbReference type="ARBA" id="ARBA00023277"/>
    </source>
</evidence>
<dbReference type="GO" id="GO:0008843">
    <property type="term" value="F:endochitinase activity"/>
    <property type="evidence" value="ECO:0007669"/>
    <property type="project" value="UniProtKB-EC"/>
</dbReference>
<keyword evidence="15" id="KW-0732">Signal</keyword>
<evidence type="ECO:0000259" key="18">
    <source>
        <dbReference type="PROSITE" id="PS51910"/>
    </source>
</evidence>
<accession>A0AA40C4K5</accession>
<dbReference type="SMART" id="SM00636">
    <property type="entry name" value="Glyco_18"/>
    <property type="match status" value="1"/>
</dbReference>
<feature type="domain" description="LysM" evidence="17">
    <location>
        <begin position="288"/>
        <end position="333"/>
    </location>
</feature>
<proteinExistence type="predicted"/>
<evidence type="ECO:0000256" key="3">
    <source>
        <dbReference type="ARBA" id="ARBA00012729"/>
    </source>
</evidence>
<dbReference type="PROSITE" id="PS51910">
    <property type="entry name" value="GH18_2"/>
    <property type="match status" value="1"/>
</dbReference>
<evidence type="ECO:0000256" key="4">
    <source>
        <dbReference type="ARBA" id="ARBA00022525"/>
    </source>
</evidence>
<keyword evidence="6 13" id="KW-0378">Hydrolase</keyword>
<name>A0AA40C4K5_9PEZI</name>
<evidence type="ECO:0000256" key="10">
    <source>
        <dbReference type="ARBA" id="ARBA00023295"/>
    </source>
</evidence>
<keyword evidence="9" id="KW-0119">Carbohydrate metabolism</keyword>
<feature type="disulfide bond" evidence="12">
    <location>
        <begin position="438"/>
        <end position="450"/>
    </location>
</feature>
<evidence type="ECO:0000256" key="1">
    <source>
        <dbReference type="ARBA" id="ARBA00000822"/>
    </source>
</evidence>
<dbReference type="GO" id="GO:0005576">
    <property type="term" value="C:extracellular region"/>
    <property type="evidence" value="ECO:0007669"/>
    <property type="project" value="UniProtKB-SubCell"/>
</dbReference>
<dbReference type="Gene3D" id="3.20.20.80">
    <property type="entry name" value="Glycosidases"/>
    <property type="match status" value="1"/>
</dbReference>
<evidence type="ECO:0000259" key="17">
    <source>
        <dbReference type="PROSITE" id="PS51782"/>
    </source>
</evidence>
<dbReference type="Proteomes" id="UP001174934">
    <property type="component" value="Unassembled WGS sequence"/>
</dbReference>
<dbReference type="SMART" id="SM00257">
    <property type="entry name" value="LysM"/>
    <property type="match status" value="2"/>
</dbReference>
<dbReference type="InterPro" id="IPR053214">
    <property type="entry name" value="LysM12-like"/>
</dbReference>
<sequence length="1246" mass="136716">MAGRGLRLSSAGLLICMANLAVALLHMRPLPPPRLQSCPDACHETGTDPANWTVFAEFDQLRACHRPILLDFSLDIPTHEKQYIRTCDTWGEYYHHMPAPDSGTASDEATVQVLPQLAWSAAGGSKSERAGSRAVMAVEEVDRYLHRAAMQWNKKTILFAAFGVVKVGVYIGENMFNPSVADALLAPFVDKIRAVGIGSSKSAILQVCGQNRTSDLTFGIIAAVSKNTDPVQSAVSSWVDAKCVDTLDYADSSDMKPISIRATPLPAVSTLRDKTTNTPRLIARSGCRTTQVVSGDSCAALASRCAITLSDFANFNPDSKLCSTLKPGQNVCCSSGNLPDFTPNASPDGSCTVYETKSGDSCDSIAAANSLDIKDIEALNKQTWGWSGCDSLWVGIRMCLSKGDPPMPAPMSNAVCGPQKPATPAPPKGANISELNPCPLNACCNTWGQCGTTEDFCTNTREGAPGTAKKGTYGCISNCGMDISPTAAWTFPPAQFIKLGYFEAFNLNRDCQNMDVSQIDPSYTHVHFAFGMLKDDFSVYLEDAYATYEFEQFKKLRGPKRILSFGGWTFSAERPYYGIFRNGVKVANRDKLASSIAKFVNDAGIDGVDIDWEYPGAPDIPGIPPPDDPNEGLSYAAFLRVLRTKLNPEKSLSIAAPASYWYLKQFPISDISKIVDYIVYMTYDLHGQWDATNNNAEIEEIAAGSGARLWYDHDSNSDIMTYGGDSWVAYMGDDVRTSRIRRYQGYSMGGTANWAVDLDKFYSPPDVIGDGSTMLTWAQIKSNIKATGDPEACNKALRSGNWDLASVNNCEPDQQCSAHHSSLDIKDHWTGAGAYLVWNSLAQVNALIKNFHEALEKAAQQVQNKKNEFIDTFAPEGHNPDLALGLSILLTLLQIPSTTLGTLFWKGVMKELDFFRDKALHLDLAKDTSQAMVMAGYHIRLVEISSSAFAKETAAKEVTFNYIFDNLIGTWTEQLDTMVLQLFNGSLESIKQLDAMMGQGQMVPGGRDGQAGPSETNHTASFLNEQTGERAFYAAAIPSIWKMRKPFAQFPVILDFGPDCNRDIGSGPFFNQGEDFNTGWICLNDHNYILASTYDLDNHGPNCSPEYWAWCNNPSPGWGPLYTLPGLKTIREKNKKYADVTVEDLVAGSVASWRRAGKLNIIDDKTPLINPMNRDDFDNLWENDIRAPGNIRIPVCNPHEASLMATDGTKHGMPDGDKASFPCLRDPSKRYDSEWIAWPDQWDDMS</sequence>
<dbReference type="Gene3D" id="3.10.350.10">
    <property type="entry name" value="LysM domain"/>
    <property type="match status" value="2"/>
</dbReference>
<evidence type="ECO:0000256" key="15">
    <source>
        <dbReference type="SAM" id="SignalP"/>
    </source>
</evidence>
<dbReference type="InterPro" id="IPR036861">
    <property type="entry name" value="Endochitinase-like_sf"/>
</dbReference>
<dbReference type="SUPFAM" id="SSF51445">
    <property type="entry name" value="(Trans)glycosidases"/>
    <property type="match status" value="1"/>
</dbReference>
<dbReference type="PROSITE" id="PS51782">
    <property type="entry name" value="LYSM"/>
    <property type="match status" value="2"/>
</dbReference>
<evidence type="ECO:0000259" key="16">
    <source>
        <dbReference type="PROSITE" id="PS50941"/>
    </source>
</evidence>
<feature type="domain" description="GH18" evidence="18">
    <location>
        <begin position="496"/>
        <end position="787"/>
    </location>
</feature>
<dbReference type="CDD" id="cd00118">
    <property type="entry name" value="LysM"/>
    <property type="match status" value="2"/>
</dbReference>
<protein>
    <recommendedName>
        <fullName evidence="3">chitinase</fullName>
        <ecNumber evidence="3">3.2.1.14</ecNumber>
    </recommendedName>
</protein>
<evidence type="ECO:0000256" key="12">
    <source>
        <dbReference type="PROSITE-ProRule" id="PRU00261"/>
    </source>
</evidence>
<evidence type="ECO:0000313" key="19">
    <source>
        <dbReference type="EMBL" id="KAK0625161.1"/>
    </source>
</evidence>
<feature type="domain" description="Chitin-binding type-1" evidence="16">
    <location>
        <begin position="413"/>
        <end position="481"/>
    </location>
</feature>
<evidence type="ECO:0000256" key="5">
    <source>
        <dbReference type="ARBA" id="ARBA00022669"/>
    </source>
</evidence>
<dbReference type="GO" id="GO:0008061">
    <property type="term" value="F:chitin binding"/>
    <property type="evidence" value="ECO:0007669"/>
    <property type="project" value="UniProtKB-UniRule"/>
</dbReference>
<dbReference type="GO" id="GO:0000272">
    <property type="term" value="P:polysaccharide catabolic process"/>
    <property type="evidence" value="ECO:0007669"/>
    <property type="project" value="UniProtKB-KW"/>
</dbReference>
<dbReference type="InterPro" id="IPR018392">
    <property type="entry name" value="LysM"/>
</dbReference>
<keyword evidence="12" id="KW-1015">Disulfide bond</keyword>
<organism evidence="19 20">
    <name type="scientific">Bombardia bombarda</name>
    <dbReference type="NCBI Taxonomy" id="252184"/>
    <lineage>
        <taxon>Eukaryota</taxon>
        <taxon>Fungi</taxon>
        <taxon>Dikarya</taxon>
        <taxon>Ascomycota</taxon>
        <taxon>Pezizomycotina</taxon>
        <taxon>Sordariomycetes</taxon>
        <taxon>Sordariomycetidae</taxon>
        <taxon>Sordariales</taxon>
        <taxon>Lasiosphaeriaceae</taxon>
        <taxon>Bombardia</taxon>
    </lineage>
</organism>
<dbReference type="InterPro" id="IPR036779">
    <property type="entry name" value="LysM_dom_sf"/>
</dbReference>
<evidence type="ECO:0000256" key="7">
    <source>
        <dbReference type="ARBA" id="ARBA00023024"/>
    </source>
</evidence>
<feature type="disulfide bond" evidence="12">
    <location>
        <begin position="443"/>
        <end position="457"/>
    </location>
</feature>